<keyword evidence="1" id="KW-0812">Transmembrane</keyword>
<evidence type="ECO:0000313" key="3">
    <source>
        <dbReference type="Proteomes" id="UP000562682"/>
    </source>
</evidence>
<dbReference type="Proteomes" id="UP000562682">
    <property type="component" value="Unassembled WGS sequence"/>
</dbReference>
<feature type="transmembrane region" description="Helical" evidence="1">
    <location>
        <begin position="69"/>
        <end position="90"/>
    </location>
</feature>
<dbReference type="EMBL" id="JAAOAK010000352">
    <property type="protein sequence ID" value="KAF5671119.1"/>
    <property type="molecule type" value="Genomic_DNA"/>
</dbReference>
<accession>A0A8H5WV11</accession>
<organism evidence="2 3">
    <name type="scientific">Fusarium denticulatum</name>
    <dbReference type="NCBI Taxonomy" id="48507"/>
    <lineage>
        <taxon>Eukaryota</taxon>
        <taxon>Fungi</taxon>
        <taxon>Dikarya</taxon>
        <taxon>Ascomycota</taxon>
        <taxon>Pezizomycotina</taxon>
        <taxon>Sordariomycetes</taxon>
        <taxon>Hypocreomycetidae</taxon>
        <taxon>Hypocreales</taxon>
        <taxon>Nectriaceae</taxon>
        <taxon>Fusarium</taxon>
        <taxon>Fusarium fujikuroi species complex</taxon>
    </lineage>
</organism>
<name>A0A8H5WV11_9HYPO</name>
<gene>
    <name evidence="2" type="ORF">FDENT_11003</name>
</gene>
<reference evidence="2 3" key="1">
    <citation type="submission" date="2020-05" db="EMBL/GenBank/DDBJ databases">
        <title>Identification and distribution of gene clusters putatively required for synthesis of sphingolipid metabolism inhibitors in phylogenetically diverse species of the filamentous fungus Fusarium.</title>
        <authorList>
            <person name="Kim H.-S."/>
            <person name="Busman M."/>
            <person name="Brown D.W."/>
            <person name="Divon H."/>
            <person name="Uhlig S."/>
            <person name="Proctor R.H."/>
        </authorList>
    </citation>
    <scope>NUCLEOTIDE SEQUENCE [LARGE SCALE GENOMIC DNA]</scope>
    <source>
        <strain evidence="2 3">NRRL 25311</strain>
    </source>
</reference>
<keyword evidence="3" id="KW-1185">Reference proteome</keyword>
<evidence type="ECO:0000313" key="2">
    <source>
        <dbReference type="EMBL" id="KAF5671119.1"/>
    </source>
</evidence>
<comment type="caution">
    <text evidence="2">The sequence shown here is derived from an EMBL/GenBank/DDBJ whole genome shotgun (WGS) entry which is preliminary data.</text>
</comment>
<evidence type="ECO:0000256" key="1">
    <source>
        <dbReference type="SAM" id="Phobius"/>
    </source>
</evidence>
<keyword evidence="1" id="KW-0472">Membrane</keyword>
<keyword evidence="1" id="KW-1133">Transmembrane helix</keyword>
<dbReference type="AlphaFoldDB" id="A0A8H5WV11"/>
<sequence>MASTSEAAPSAATSKCSKCILHAITLYLVITGYNAATWDFPNGPEHMARDDCFKYQQYQEYQRLLSRQFTTIITTMSIIIFITIITTQAMEINGDSWSSNQKPRRCKRTCKTRTGLKTQGDAQPDGTYIVQSR</sequence>
<proteinExistence type="predicted"/>
<protein>
    <submittedName>
        <fullName evidence="2">Uncharacterized protein</fullName>
    </submittedName>
</protein>